<dbReference type="OrthoDB" id="8685330at2759"/>
<keyword evidence="3 5" id="KW-0863">Zinc-finger</keyword>
<dbReference type="GO" id="GO:0000122">
    <property type="term" value="P:negative regulation of transcription by RNA polymerase II"/>
    <property type="evidence" value="ECO:0007669"/>
    <property type="project" value="UniProtKB-ARBA"/>
</dbReference>
<evidence type="ECO:0000256" key="3">
    <source>
        <dbReference type="ARBA" id="ARBA00022771"/>
    </source>
</evidence>
<proteinExistence type="predicted"/>
<gene>
    <name evidence="7" type="ORF">LOAG_08589</name>
</gene>
<dbReference type="PANTHER" id="PTHR23235">
    <property type="entry name" value="KRUEPPEL-LIKE TRANSCRIPTION FACTOR"/>
    <property type="match status" value="1"/>
</dbReference>
<dbReference type="PROSITE" id="PS50157">
    <property type="entry name" value="ZINC_FINGER_C2H2_2"/>
    <property type="match status" value="2"/>
</dbReference>
<keyword evidence="1" id="KW-0479">Metal-binding</keyword>
<accession>A0A1S0TUZ2</accession>
<dbReference type="GeneID" id="9946015"/>
<evidence type="ECO:0000256" key="4">
    <source>
        <dbReference type="ARBA" id="ARBA00022833"/>
    </source>
</evidence>
<evidence type="ECO:0000256" key="5">
    <source>
        <dbReference type="PROSITE-ProRule" id="PRU00042"/>
    </source>
</evidence>
<dbReference type="GO" id="GO:0000978">
    <property type="term" value="F:RNA polymerase II cis-regulatory region sequence-specific DNA binding"/>
    <property type="evidence" value="ECO:0007669"/>
    <property type="project" value="TreeGrafter"/>
</dbReference>
<dbReference type="InParanoid" id="A0A1S0TUZ2"/>
<reference evidence="7" key="1">
    <citation type="submission" date="2012-04" db="EMBL/GenBank/DDBJ databases">
        <title>The Genome Sequence of Loa loa.</title>
        <authorList>
            <consortium name="The Broad Institute Genome Sequencing Platform"/>
            <consortium name="Broad Institute Genome Sequencing Center for Infectious Disease"/>
            <person name="Nutman T.B."/>
            <person name="Fink D.L."/>
            <person name="Russ C."/>
            <person name="Young S."/>
            <person name="Zeng Q."/>
            <person name="Gargeya S."/>
            <person name="Alvarado L."/>
            <person name="Berlin A."/>
            <person name="Chapman S.B."/>
            <person name="Chen Z."/>
            <person name="Freedman E."/>
            <person name="Gellesch M."/>
            <person name="Goldberg J."/>
            <person name="Griggs A."/>
            <person name="Gujja S."/>
            <person name="Heilman E.R."/>
            <person name="Heiman D."/>
            <person name="Howarth C."/>
            <person name="Mehta T."/>
            <person name="Neiman D."/>
            <person name="Pearson M."/>
            <person name="Roberts A."/>
            <person name="Saif S."/>
            <person name="Shea T."/>
            <person name="Shenoy N."/>
            <person name="Sisk P."/>
            <person name="Stolte C."/>
            <person name="Sykes S."/>
            <person name="White J."/>
            <person name="Yandava C."/>
            <person name="Haas B."/>
            <person name="Henn M.R."/>
            <person name="Nusbaum C."/>
            <person name="Birren B."/>
        </authorList>
    </citation>
    <scope>NUCLEOTIDE SEQUENCE [LARGE SCALE GENOMIC DNA]</scope>
</reference>
<sequence>MRIHTGEKPSFRSECKMNFIDSSNLRRHIKTHTDEKLYTCSNMRSHRNIHDNDRPRFNYTVCNKAFLRKSYLNSHMKNHTLG</sequence>
<evidence type="ECO:0000313" key="7">
    <source>
        <dbReference type="EMBL" id="EFO19906.1"/>
    </source>
</evidence>
<feature type="domain" description="C2H2-type" evidence="6">
    <location>
        <begin position="13"/>
        <end position="37"/>
    </location>
</feature>
<dbReference type="InterPro" id="IPR013087">
    <property type="entry name" value="Znf_C2H2_type"/>
</dbReference>
<dbReference type="Gene3D" id="3.30.160.60">
    <property type="entry name" value="Classic Zinc Finger"/>
    <property type="match status" value="2"/>
</dbReference>
<dbReference type="CTD" id="9946015"/>
<evidence type="ECO:0000256" key="1">
    <source>
        <dbReference type="ARBA" id="ARBA00022723"/>
    </source>
</evidence>
<dbReference type="FunFam" id="3.30.160.60:FF:002343">
    <property type="entry name" value="Zinc finger protein 33A"/>
    <property type="match status" value="1"/>
</dbReference>
<dbReference type="InterPro" id="IPR036236">
    <property type="entry name" value="Znf_C2H2_sf"/>
</dbReference>
<dbReference type="PANTHER" id="PTHR23235:SF178">
    <property type="entry name" value="C2H2-TYPE DOMAIN-CONTAINING PROTEIN-RELATED"/>
    <property type="match status" value="1"/>
</dbReference>
<dbReference type="GO" id="GO:0008270">
    <property type="term" value="F:zinc ion binding"/>
    <property type="evidence" value="ECO:0007669"/>
    <property type="project" value="UniProtKB-KW"/>
</dbReference>
<organism evidence="7">
    <name type="scientific">Loa loa</name>
    <name type="common">Eye worm</name>
    <name type="synonym">Filaria loa</name>
    <dbReference type="NCBI Taxonomy" id="7209"/>
    <lineage>
        <taxon>Eukaryota</taxon>
        <taxon>Metazoa</taxon>
        <taxon>Ecdysozoa</taxon>
        <taxon>Nematoda</taxon>
        <taxon>Chromadorea</taxon>
        <taxon>Rhabditida</taxon>
        <taxon>Spirurina</taxon>
        <taxon>Spiruromorpha</taxon>
        <taxon>Filarioidea</taxon>
        <taxon>Onchocercidae</taxon>
        <taxon>Loa</taxon>
    </lineage>
</organism>
<feature type="domain" description="C2H2-type" evidence="6">
    <location>
        <begin position="57"/>
        <end position="82"/>
    </location>
</feature>
<dbReference type="KEGG" id="loa:LOAG_08589"/>
<keyword evidence="2" id="KW-0677">Repeat</keyword>
<dbReference type="SUPFAM" id="SSF57667">
    <property type="entry name" value="beta-beta-alpha zinc fingers"/>
    <property type="match status" value="2"/>
</dbReference>
<dbReference type="Pfam" id="PF00096">
    <property type="entry name" value="zf-C2H2"/>
    <property type="match status" value="2"/>
</dbReference>
<keyword evidence="4" id="KW-0862">Zinc</keyword>
<evidence type="ECO:0000256" key="2">
    <source>
        <dbReference type="ARBA" id="ARBA00022737"/>
    </source>
</evidence>
<evidence type="ECO:0000259" key="6">
    <source>
        <dbReference type="PROSITE" id="PS50157"/>
    </source>
</evidence>
<dbReference type="FunFam" id="3.30.160.60:FF:000446">
    <property type="entry name" value="Zinc finger protein"/>
    <property type="match status" value="1"/>
</dbReference>
<dbReference type="GO" id="GO:0005634">
    <property type="term" value="C:nucleus"/>
    <property type="evidence" value="ECO:0007669"/>
    <property type="project" value="UniProtKB-ARBA"/>
</dbReference>
<name>A0A1S0TUZ2_LOALO</name>
<dbReference type="EMBL" id="JH712254">
    <property type="protein sequence ID" value="EFO19906.1"/>
    <property type="molecule type" value="Genomic_DNA"/>
</dbReference>
<dbReference type="AlphaFoldDB" id="A0A1S0TUZ2"/>
<dbReference type="SMART" id="SM00355">
    <property type="entry name" value="ZnF_C2H2"/>
    <property type="match status" value="2"/>
</dbReference>
<protein>
    <submittedName>
        <fullName evidence="7">Zinc finger protein</fullName>
    </submittedName>
</protein>
<dbReference type="GO" id="GO:0000981">
    <property type="term" value="F:DNA-binding transcription factor activity, RNA polymerase II-specific"/>
    <property type="evidence" value="ECO:0007669"/>
    <property type="project" value="TreeGrafter"/>
</dbReference>
<dbReference type="RefSeq" id="XP_003144167.1">
    <property type="nucleotide sequence ID" value="XM_003144119.1"/>
</dbReference>